<sequence>MPIGVGLIGLGMAVKPHMRAVRDLQKSGRIRLVGGFSPSAERRACFAAQWGAPVFNRQEALLDQPELGLVLILTPPGTHLAVAEVVAATRRHLLVEKPLEISAARGEALAALAEAAGVRCGVCLQHRFRPGALRLRQAIESGVLGRLLSASASIRWWRDSSYFAEAGRGTRARDGGGVLLTQAIHSLDLLLHLAGPHRSVAGFAATSPLRAIDTEDIVAAALRFENGALGVVDATTVARPGYPERIEIAGTEGSAVLEASRLVLHRGGEVERLGEDLAGGGGADPMAFDYRPHRAVLTEMIDAIEQDRAPSNDARSALLVQRLIEDLLVDAETRA</sequence>
<reference evidence="3 4" key="1">
    <citation type="submission" date="2016-10" db="EMBL/GenBank/DDBJ databases">
        <title>Draft Genome sequence of Roseomonas sp. strain M3.</title>
        <authorList>
            <person name="Subhash Y."/>
            <person name="Lee S."/>
        </authorList>
    </citation>
    <scope>NUCLEOTIDE SEQUENCE [LARGE SCALE GENOMIC DNA]</scope>
    <source>
        <strain evidence="3 4">M3</strain>
    </source>
</reference>
<dbReference type="InterPro" id="IPR000683">
    <property type="entry name" value="Gfo/Idh/MocA-like_OxRdtase_N"/>
</dbReference>
<evidence type="ECO:0000259" key="2">
    <source>
        <dbReference type="Pfam" id="PF22725"/>
    </source>
</evidence>
<evidence type="ECO:0008006" key="5">
    <source>
        <dbReference type="Google" id="ProtNLM"/>
    </source>
</evidence>
<dbReference type="SUPFAM" id="SSF55347">
    <property type="entry name" value="Glyceraldehyde-3-phosphate dehydrogenase-like, C-terminal domain"/>
    <property type="match status" value="1"/>
</dbReference>
<dbReference type="InterPro" id="IPR036291">
    <property type="entry name" value="NAD(P)-bd_dom_sf"/>
</dbReference>
<dbReference type="OrthoDB" id="9781031at2"/>
<dbReference type="Pfam" id="PF22725">
    <property type="entry name" value="GFO_IDH_MocA_C3"/>
    <property type="match status" value="1"/>
</dbReference>
<keyword evidence="4" id="KW-1185">Reference proteome</keyword>
<dbReference type="AlphaFoldDB" id="A0A1V2H585"/>
<dbReference type="Gene3D" id="3.30.360.10">
    <property type="entry name" value="Dihydrodipicolinate Reductase, domain 2"/>
    <property type="match status" value="1"/>
</dbReference>
<dbReference type="GO" id="GO:0000166">
    <property type="term" value="F:nucleotide binding"/>
    <property type="evidence" value="ECO:0007669"/>
    <property type="project" value="InterPro"/>
</dbReference>
<name>A0A1V2H585_9PROT</name>
<dbReference type="Pfam" id="PF01408">
    <property type="entry name" value="GFO_IDH_MocA"/>
    <property type="match status" value="1"/>
</dbReference>
<dbReference type="Gene3D" id="3.40.50.720">
    <property type="entry name" value="NAD(P)-binding Rossmann-like Domain"/>
    <property type="match status" value="1"/>
</dbReference>
<organism evidence="3 4">
    <name type="scientific">Teichococcus deserti</name>
    <dbReference type="NCBI Taxonomy" id="1817963"/>
    <lineage>
        <taxon>Bacteria</taxon>
        <taxon>Pseudomonadati</taxon>
        <taxon>Pseudomonadota</taxon>
        <taxon>Alphaproteobacteria</taxon>
        <taxon>Acetobacterales</taxon>
        <taxon>Roseomonadaceae</taxon>
        <taxon>Roseomonas</taxon>
    </lineage>
</organism>
<protein>
    <recommendedName>
        <fullName evidence="5">Oxidoreductase</fullName>
    </recommendedName>
</protein>
<dbReference type="PANTHER" id="PTHR43708">
    <property type="entry name" value="CONSERVED EXPRESSED OXIDOREDUCTASE (EUROFUNG)"/>
    <property type="match status" value="1"/>
</dbReference>
<feature type="domain" description="Gfo/Idh/MocA-like oxidoreductase N-terminal" evidence="1">
    <location>
        <begin position="3"/>
        <end position="122"/>
    </location>
</feature>
<evidence type="ECO:0000259" key="1">
    <source>
        <dbReference type="Pfam" id="PF01408"/>
    </source>
</evidence>
<feature type="domain" description="GFO/IDH/MocA-like oxidoreductase" evidence="2">
    <location>
        <begin position="133"/>
        <end position="255"/>
    </location>
</feature>
<dbReference type="EMBL" id="MLCO01000064">
    <property type="protein sequence ID" value="ONG55842.1"/>
    <property type="molecule type" value="Genomic_DNA"/>
</dbReference>
<proteinExistence type="predicted"/>
<dbReference type="InterPro" id="IPR055170">
    <property type="entry name" value="GFO_IDH_MocA-like_dom"/>
</dbReference>
<accession>A0A1V2H585</accession>
<dbReference type="PANTHER" id="PTHR43708:SF8">
    <property type="entry name" value="OXIDOREDUCTASE"/>
    <property type="match status" value="1"/>
</dbReference>
<dbReference type="InterPro" id="IPR051317">
    <property type="entry name" value="Gfo/Idh/MocA_oxidoreduct"/>
</dbReference>
<dbReference type="Proteomes" id="UP000188879">
    <property type="component" value="Unassembled WGS sequence"/>
</dbReference>
<evidence type="ECO:0000313" key="4">
    <source>
        <dbReference type="Proteomes" id="UP000188879"/>
    </source>
</evidence>
<dbReference type="SUPFAM" id="SSF51735">
    <property type="entry name" value="NAD(P)-binding Rossmann-fold domains"/>
    <property type="match status" value="1"/>
</dbReference>
<evidence type="ECO:0000313" key="3">
    <source>
        <dbReference type="EMBL" id="ONG55842.1"/>
    </source>
</evidence>
<gene>
    <name evidence="3" type="ORF">BKE38_08095</name>
</gene>
<comment type="caution">
    <text evidence="3">The sequence shown here is derived from an EMBL/GenBank/DDBJ whole genome shotgun (WGS) entry which is preliminary data.</text>
</comment>